<evidence type="ECO:0000256" key="4">
    <source>
        <dbReference type="ARBA" id="ARBA00036539"/>
    </source>
</evidence>
<dbReference type="EC" id="6.3.3.2" evidence="5"/>
<comment type="similarity">
    <text evidence="1">Belongs to the 5-formyltetrahydrofolate cyclo-ligase family.</text>
</comment>
<organism evidence="6 7">
    <name type="scientific">Vanrija albida</name>
    <dbReference type="NCBI Taxonomy" id="181172"/>
    <lineage>
        <taxon>Eukaryota</taxon>
        <taxon>Fungi</taxon>
        <taxon>Dikarya</taxon>
        <taxon>Basidiomycota</taxon>
        <taxon>Agaricomycotina</taxon>
        <taxon>Tremellomycetes</taxon>
        <taxon>Trichosporonales</taxon>
        <taxon>Trichosporonaceae</taxon>
        <taxon>Vanrija</taxon>
    </lineage>
</organism>
<evidence type="ECO:0000256" key="3">
    <source>
        <dbReference type="ARBA" id="ARBA00022840"/>
    </source>
</evidence>
<keyword evidence="2" id="KW-0547">Nucleotide-binding</keyword>
<dbReference type="PIRSF" id="PIRSF006806">
    <property type="entry name" value="FTHF_cligase"/>
    <property type="match status" value="1"/>
</dbReference>
<comment type="catalytic activity">
    <reaction evidence="4">
        <text>(6S)-5-formyl-5,6,7,8-tetrahydrofolate + ATP = (6R)-5,10-methenyltetrahydrofolate + ADP + phosphate</text>
        <dbReference type="Rhea" id="RHEA:10488"/>
        <dbReference type="ChEBI" id="CHEBI:30616"/>
        <dbReference type="ChEBI" id="CHEBI:43474"/>
        <dbReference type="ChEBI" id="CHEBI:57455"/>
        <dbReference type="ChEBI" id="CHEBI:57457"/>
        <dbReference type="ChEBI" id="CHEBI:456216"/>
        <dbReference type="EC" id="6.3.3.2"/>
    </reaction>
</comment>
<reference evidence="6 7" key="1">
    <citation type="submission" date="2023-08" db="EMBL/GenBank/DDBJ databases">
        <title>Annotated Genome Sequence of Vanrija albida AlHP1.</title>
        <authorList>
            <person name="Herzog R."/>
        </authorList>
    </citation>
    <scope>NUCLEOTIDE SEQUENCE [LARGE SCALE GENOMIC DNA]</scope>
    <source>
        <strain evidence="6 7">AlHP1</strain>
    </source>
</reference>
<keyword evidence="3" id="KW-0067">ATP-binding</keyword>
<evidence type="ECO:0000256" key="5">
    <source>
        <dbReference type="ARBA" id="ARBA00038966"/>
    </source>
</evidence>
<dbReference type="Proteomes" id="UP001565368">
    <property type="component" value="Unassembled WGS sequence"/>
</dbReference>
<dbReference type="InterPro" id="IPR002698">
    <property type="entry name" value="FTHF_cligase"/>
</dbReference>
<dbReference type="PANTHER" id="PTHR23407:SF1">
    <property type="entry name" value="5-FORMYLTETRAHYDROFOLATE CYCLO-LIGASE"/>
    <property type="match status" value="1"/>
</dbReference>
<proteinExistence type="inferred from homology"/>
<dbReference type="PANTHER" id="PTHR23407">
    <property type="entry name" value="ATPASE INHIBITOR/5-FORMYLTETRAHYDROFOLATE CYCLO-LIGASE"/>
    <property type="match status" value="1"/>
</dbReference>
<comment type="caution">
    <text evidence="6">The sequence shown here is derived from an EMBL/GenBank/DDBJ whole genome shotgun (WGS) entry which is preliminary data.</text>
</comment>
<evidence type="ECO:0000256" key="2">
    <source>
        <dbReference type="ARBA" id="ARBA00022741"/>
    </source>
</evidence>
<dbReference type="RefSeq" id="XP_069207154.1">
    <property type="nucleotide sequence ID" value="XM_069355083.1"/>
</dbReference>
<dbReference type="InterPro" id="IPR037171">
    <property type="entry name" value="NagB/RpiA_transferase-like"/>
</dbReference>
<dbReference type="GeneID" id="95987669"/>
<dbReference type="EMBL" id="JBBXJM010000005">
    <property type="protein sequence ID" value="KAL1407210.1"/>
    <property type="molecule type" value="Genomic_DNA"/>
</dbReference>
<dbReference type="Pfam" id="PF01812">
    <property type="entry name" value="5-FTHF_cyc-lig"/>
    <property type="match status" value="1"/>
</dbReference>
<sequence>MPHDDEAMAAVFADKAVLRKGMLRTLRALTDEQLAEQSAAVFNVLQQQKFYREARTVGCYLSMQRGELRTGAIVKDLLQSNKALFTPYLPPAAAQAEVETPRMDMLRLYSPADLAACPLDRWGILDPGTARRDAGHEGERREDVNDEAAPPLDVILVPGVAFDAACNRLGRGKAYYDRFLASYASTKGKPLMIALALAPQLIDQPVPVTESDFTLDGVVSPSGLVWRDGAQR</sequence>
<evidence type="ECO:0000313" key="7">
    <source>
        <dbReference type="Proteomes" id="UP001565368"/>
    </source>
</evidence>
<name>A0ABR3PXT8_9TREE</name>
<evidence type="ECO:0000256" key="1">
    <source>
        <dbReference type="ARBA" id="ARBA00010638"/>
    </source>
</evidence>
<protein>
    <recommendedName>
        <fullName evidence="5">5-formyltetrahydrofolate cyclo-ligase</fullName>
        <ecNumber evidence="5">6.3.3.2</ecNumber>
    </recommendedName>
</protein>
<dbReference type="InterPro" id="IPR024185">
    <property type="entry name" value="FTHF_cligase-like_sf"/>
</dbReference>
<keyword evidence="7" id="KW-1185">Reference proteome</keyword>
<evidence type="ECO:0000313" key="6">
    <source>
        <dbReference type="EMBL" id="KAL1407210.1"/>
    </source>
</evidence>
<accession>A0ABR3PXT8</accession>
<dbReference type="SUPFAM" id="SSF100950">
    <property type="entry name" value="NagB/RpiA/CoA transferase-like"/>
    <property type="match status" value="1"/>
</dbReference>
<gene>
    <name evidence="6" type="ORF">Q8F55_006626</name>
</gene>
<dbReference type="Gene3D" id="3.40.50.10420">
    <property type="entry name" value="NagB/RpiA/CoA transferase-like"/>
    <property type="match status" value="1"/>
</dbReference>